<proteinExistence type="predicted"/>
<evidence type="ECO:0000259" key="3">
    <source>
        <dbReference type="PROSITE" id="PS50089"/>
    </source>
</evidence>
<dbReference type="CDD" id="cd16448">
    <property type="entry name" value="RING-H2"/>
    <property type="match status" value="1"/>
</dbReference>
<dbReference type="InterPro" id="IPR001841">
    <property type="entry name" value="Znf_RING"/>
</dbReference>
<evidence type="ECO:0000313" key="5">
    <source>
        <dbReference type="Proteomes" id="UP000799779"/>
    </source>
</evidence>
<evidence type="ECO:0000256" key="1">
    <source>
        <dbReference type="PROSITE-ProRule" id="PRU00175"/>
    </source>
</evidence>
<dbReference type="SMART" id="SM00184">
    <property type="entry name" value="RING"/>
    <property type="match status" value="1"/>
</dbReference>
<dbReference type="PROSITE" id="PS50089">
    <property type="entry name" value="ZF_RING_2"/>
    <property type="match status" value="1"/>
</dbReference>
<dbReference type="Pfam" id="PF13639">
    <property type="entry name" value="zf-RING_2"/>
    <property type="match status" value="1"/>
</dbReference>
<feature type="region of interest" description="Disordered" evidence="2">
    <location>
        <begin position="292"/>
        <end position="363"/>
    </location>
</feature>
<keyword evidence="1" id="KW-0862">Zinc</keyword>
<dbReference type="Proteomes" id="UP000799779">
    <property type="component" value="Unassembled WGS sequence"/>
</dbReference>
<dbReference type="AlphaFoldDB" id="A0A6A5WWW7"/>
<dbReference type="SUPFAM" id="SSF57850">
    <property type="entry name" value="RING/U-box"/>
    <property type="match status" value="1"/>
</dbReference>
<gene>
    <name evidence="4" type="ORF">P154DRAFT_574439</name>
</gene>
<protein>
    <recommendedName>
        <fullName evidence="3">RING-type domain-containing protein</fullName>
    </recommendedName>
</protein>
<keyword evidence="1" id="KW-0863">Zinc-finger</keyword>
<accession>A0A6A5WWW7</accession>
<evidence type="ECO:0000256" key="2">
    <source>
        <dbReference type="SAM" id="MobiDB-lite"/>
    </source>
</evidence>
<dbReference type="GO" id="GO:0008270">
    <property type="term" value="F:zinc ion binding"/>
    <property type="evidence" value="ECO:0007669"/>
    <property type="project" value="UniProtKB-KW"/>
</dbReference>
<keyword evidence="1" id="KW-0479">Metal-binding</keyword>
<organism evidence="4 5">
    <name type="scientific">Amniculicola lignicola CBS 123094</name>
    <dbReference type="NCBI Taxonomy" id="1392246"/>
    <lineage>
        <taxon>Eukaryota</taxon>
        <taxon>Fungi</taxon>
        <taxon>Dikarya</taxon>
        <taxon>Ascomycota</taxon>
        <taxon>Pezizomycotina</taxon>
        <taxon>Dothideomycetes</taxon>
        <taxon>Pleosporomycetidae</taxon>
        <taxon>Pleosporales</taxon>
        <taxon>Amniculicolaceae</taxon>
        <taxon>Amniculicola</taxon>
    </lineage>
</organism>
<sequence length="363" mass="41418">MANREDRVSRLKEKIIEDSFDTVVEELSSNFFTTTNSVGTICKETFPDGDTSATLDERVVETKRCHNGKAAPSIYGIQSGITIQRRAHKAVYFPDRISSPATIAQMEHFNDDVLWPDPPPLIERETTIINRSLASLFTRRTPQNSTAVLIQFFCNGAEAVPNNYFEATSTVCPICQETIPEGDPTLYNGVVKTTLCGHTYHHLCLHSWLVTGARTCPLDRQVLFGLEESEDDFIHLLDLWDSDFSDDEWSDIEADIVNYLANHRISLDEFHDEMARHLRYFDVDDEVQDQATSAVEDDDLPVLQTQREREEEVDQEVGNRTSSSVVYEPNLEPFPPQDAQEDPRGIWKYRDYERPESDSESDL</sequence>
<evidence type="ECO:0000313" key="4">
    <source>
        <dbReference type="EMBL" id="KAF2002126.1"/>
    </source>
</evidence>
<dbReference type="OrthoDB" id="3801318at2759"/>
<name>A0A6A5WWW7_9PLEO</name>
<dbReference type="InterPro" id="IPR013083">
    <property type="entry name" value="Znf_RING/FYVE/PHD"/>
</dbReference>
<feature type="compositionally biased region" description="Basic and acidic residues" evidence="2">
    <location>
        <begin position="341"/>
        <end position="357"/>
    </location>
</feature>
<keyword evidence="5" id="KW-1185">Reference proteome</keyword>
<feature type="domain" description="RING-type" evidence="3">
    <location>
        <begin position="172"/>
        <end position="220"/>
    </location>
</feature>
<reference evidence="4" key="1">
    <citation type="journal article" date="2020" name="Stud. Mycol.">
        <title>101 Dothideomycetes genomes: a test case for predicting lifestyles and emergence of pathogens.</title>
        <authorList>
            <person name="Haridas S."/>
            <person name="Albert R."/>
            <person name="Binder M."/>
            <person name="Bloem J."/>
            <person name="Labutti K."/>
            <person name="Salamov A."/>
            <person name="Andreopoulos B."/>
            <person name="Baker S."/>
            <person name="Barry K."/>
            <person name="Bills G."/>
            <person name="Bluhm B."/>
            <person name="Cannon C."/>
            <person name="Castanera R."/>
            <person name="Culley D."/>
            <person name="Daum C."/>
            <person name="Ezra D."/>
            <person name="Gonzalez J."/>
            <person name="Henrissat B."/>
            <person name="Kuo A."/>
            <person name="Liang C."/>
            <person name="Lipzen A."/>
            <person name="Lutzoni F."/>
            <person name="Magnuson J."/>
            <person name="Mondo S."/>
            <person name="Nolan M."/>
            <person name="Ohm R."/>
            <person name="Pangilinan J."/>
            <person name="Park H.-J."/>
            <person name="Ramirez L."/>
            <person name="Alfaro M."/>
            <person name="Sun H."/>
            <person name="Tritt A."/>
            <person name="Yoshinaga Y."/>
            <person name="Zwiers L.-H."/>
            <person name="Turgeon B."/>
            <person name="Goodwin S."/>
            <person name="Spatafora J."/>
            <person name="Crous P."/>
            <person name="Grigoriev I."/>
        </authorList>
    </citation>
    <scope>NUCLEOTIDE SEQUENCE</scope>
    <source>
        <strain evidence="4">CBS 123094</strain>
    </source>
</reference>
<dbReference type="EMBL" id="ML977579">
    <property type="protein sequence ID" value="KAF2002126.1"/>
    <property type="molecule type" value="Genomic_DNA"/>
</dbReference>
<dbReference type="Gene3D" id="3.30.40.10">
    <property type="entry name" value="Zinc/RING finger domain, C3HC4 (zinc finger)"/>
    <property type="match status" value="1"/>
</dbReference>